<comment type="caution">
    <text evidence="3">Lacks conserved residue(s) required for the propagation of feature annotation.</text>
</comment>
<evidence type="ECO:0000256" key="1">
    <source>
        <dbReference type="ARBA" id="ARBA00022737"/>
    </source>
</evidence>
<sequence length="74" mass="8417">MECSYDYLHVFNGPSTSYPSIGKFSGCATPSGFRSQSNSVYFVFKTDGSNTYRGFDLFYMFFTQGGNRRLKNSF</sequence>
<dbReference type="PANTHER" id="PTHR24251">
    <property type="entry name" value="OVOCHYMASE-RELATED"/>
    <property type="match status" value="1"/>
</dbReference>
<dbReference type="SUPFAM" id="SSF49854">
    <property type="entry name" value="Spermadhesin, CUB domain"/>
    <property type="match status" value="1"/>
</dbReference>
<evidence type="ECO:0000256" key="3">
    <source>
        <dbReference type="PROSITE-ProRule" id="PRU00059"/>
    </source>
</evidence>
<protein>
    <recommendedName>
        <fullName evidence="4">CUB domain-containing protein</fullName>
    </recommendedName>
</protein>
<dbReference type="InterPro" id="IPR000859">
    <property type="entry name" value="CUB_dom"/>
</dbReference>
<dbReference type="PROSITE" id="PS01180">
    <property type="entry name" value="CUB"/>
    <property type="match status" value="1"/>
</dbReference>
<reference evidence="5" key="1">
    <citation type="journal article" date="2019" name="bioRxiv">
        <title>The Genome of the Zebra Mussel, Dreissena polymorpha: A Resource for Invasive Species Research.</title>
        <authorList>
            <person name="McCartney M.A."/>
            <person name="Auch B."/>
            <person name="Kono T."/>
            <person name="Mallez S."/>
            <person name="Zhang Y."/>
            <person name="Obille A."/>
            <person name="Becker A."/>
            <person name="Abrahante J.E."/>
            <person name="Garbe J."/>
            <person name="Badalamenti J.P."/>
            <person name="Herman A."/>
            <person name="Mangelson H."/>
            <person name="Liachko I."/>
            <person name="Sullivan S."/>
            <person name="Sone E.D."/>
            <person name="Koren S."/>
            <person name="Silverstein K.A.T."/>
            <person name="Beckman K.B."/>
            <person name="Gohl D.M."/>
        </authorList>
    </citation>
    <scope>NUCLEOTIDE SEQUENCE</scope>
    <source>
        <strain evidence="5">Duluth1</strain>
        <tissue evidence="5">Whole animal</tissue>
    </source>
</reference>
<keyword evidence="1" id="KW-0677">Repeat</keyword>
<name>A0A9D4LJR8_DREPO</name>
<evidence type="ECO:0000259" key="4">
    <source>
        <dbReference type="PROSITE" id="PS01180"/>
    </source>
</evidence>
<keyword evidence="2" id="KW-1015">Disulfide bond</keyword>
<dbReference type="InterPro" id="IPR035914">
    <property type="entry name" value="Sperma_CUB_dom_sf"/>
</dbReference>
<dbReference type="AlphaFoldDB" id="A0A9D4LJR8"/>
<proteinExistence type="predicted"/>
<reference evidence="5" key="2">
    <citation type="submission" date="2020-11" db="EMBL/GenBank/DDBJ databases">
        <authorList>
            <person name="McCartney M.A."/>
            <person name="Auch B."/>
            <person name="Kono T."/>
            <person name="Mallez S."/>
            <person name="Becker A."/>
            <person name="Gohl D.M."/>
            <person name="Silverstein K.A.T."/>
            <person name="Koren S."/>
            <person name="Bechman K.B."/>
            <person name="Herman A."/>
            <person name="Abrahante J.E."/>
            <person name="Garbe J."/>
        </authorList>
    </citation>
    <scope>NUCLEOTIDE SEQUENCE</scope>
    <source>
        <strain evidence="5">Duluth1</strain>
        <tissue evidence="5">Whole animal</tissue>
    </source>
</reference>
<dbReference type="Gene3D" id="2.60.120.290">
    <property type="entry name" value="Spermadhesin, CUB domain"/>
    <property type="match status" value="1"/>
</dbReference>
<evidence type="ECO:0000313" key="6">
    <source>
        <dbReference type="Proteomes" id="UP000828390"/>
    </source>
</evidence>
<organism evidence="5 6">
    <name type="scientific">Dreissena polymorpha</name>
    <name type="common">Zebra mussel</name>
    <name type="synonym">Mytilus polymorpha</name>
    <dbReference type="NCBI Taxonomy" id="45954"/>
    <lineage>
        <taxon>Eukaryota</taxon>
        <taxon>Metazoa</taxon>
        <taxon>Spiralia</taxon>
        <taxon>Lophotrochozoa</taxon>
        <taxon>Mollusca</taxon>
        <taxon>Bivalvia</taxon>
        <taxon>Autobranchia</taxon>
        <taxon>Heteroconchia</taxon>
        <taxon>Euheterodonta</taxon>
        <taxon>Imparidentia</taxon>
        <taxon>Neoheterodontei</taxon>
        <taxon>Myida</taxon>
        <taxon>Dreissenoidea</taxon>
        <taxon>Dreissenidae</taxon>
        <taxon>Dreissena</taxon>
    </lineage>
</organism>
<feature type="domain" description="CUB" evidence="4">
    <location>
        <begin position="1"/>
        <end position="62"/>
    </location>
</feature>
<keyword evidence="6" id="KW-1185">Reference proteome</keyword>
<gene>
    <name evidence="5" type="ORF">DPMN_101660</name>
</gene>
<evidence type="ECO:0000256" key="2">
    <source>
        <dbReference type="ARBA" id="ARBA00023157"/>
    </source>
</evidence>
<comment type="caution">
    <text evidence="5">The sequence shown here is derived from an EMBL/GenBank/DDBJ whole genome shotgun (WGS) entry which is preliminary data.</text>
</comment>
<dbReference type="CDD" id="cd00041">
    <property type="entry name" value="CUB"/>
    <property type="match status" value="1"/>
</dbReference>
<dbReference type="Proteomes" id="UP000828390">
    <property type="component" value="Unassembled WGS sequence"/>
</dbReference>
<accession>A0A9D4LJR8</accession>
<dbReference type="EMBL" id="JAIWYP010000003">
    <property type="protein sequence ID" value="KAH3859014.1"/>
    <property type="molecule type" value="Genomic_DNA"/>
</dbReference>
<dbReference type="Pfam" id="PF00431">
    <property type="entry name" value="CUB"/>
    <property type="match status" value="1"/>
</dbReference>
<evidence type="ECO:0000313" key="5">
    <source>
        <dbReference type="EMBL" id="KAH3859014.1"/>
    </source>
</evidence>